<dbReference type="GO" id="GO:0006869">
    <property type="term" value="P:lipid transport"/>
    <property type="evidence" value="ECO:0007669"/>
    <property type="project" value="InterPro"/>
</dbReference>
<name>A0A162A944_DAUCS</name>
<organism evidence="7">
    <name type="scientific">Daucus carota subsp. sativus</name>
    <name type="common">Carrot</name>
    <dbReference type="NCBI Taxonomy" id="79200"/>
    <lineage>
        <taxon>Eukaryota</taxon>
        <taxon>Viridiplantae</taxon>
        <taxon>Streptophyta</taxon>
        <taxon>Embryophyta</taxon>
        <taxon>Tracheophyta</taxon>
        <taxon>Spermatophyta</taxon>
        <taxon>Magnoliopsida</taxon>
        <taxon>eudicotyledons</taxon>
        <taxon>Gunneridae</taxon>
        <taxon>Pentapetalae</taxon>
        <taxon>asterids</taxon>
        <taxon>campanulids</taxon>
        <taxon>Apiales</taxon>
        <taxon>Apiaceae</taxon>
        <taxon>Apioideae</taxon>
        <taxon>Scandiceae</taxon>
        <taxon>Daucinae</taxon>
        <taxon>Daucus</taxon>
        <taxon>Daucus sect. Daucus</taxon>
    </lineage>
</organism>
<evidence type="ECO:0000256" key="1">
    <source>
        <dbReference type="ARBA" id="ARBA00009748"/>
    </source>
</evidence>
<dbReference type="Gene3D" id="1.10.110.10">
    <property type="entry name" value="Plant lipid-transfer and hydrophobic proteins"/>
    <property type="match status" value="1"/>
</dbReference>
<dbReference type="InterPro" id="IPR036312">
    <property type="entry name" value="Bifun_inhib/LTP/seed_sf"/>
</dbReference>
<evidence type="ECO:0000256" key="3">
    <source>
        <dbReference type="ARBA" id="ARBA00023121"/>
    </source>
</evidence>
<feature type="signal peptide" evidence="5">
    <location>
        <begin position="1"/>
        <end position="26"/>
    </location>
</feature>
<dbReference type="GO" id="GO:0008289">
    <property type="term" value="F:lipid binding"/>
    <property type="evidence" value="ECO:0007669"/>
    <property type="project" value="UniProtKB-KW"/>
</dbReference>
<dbReference type="PANTHER" id="PTHR33076">
    <property type="entry name" value="NON-SPECIFIC LIPID-TRANSFER PROTEIN 2-RELATED"/>
    <property type="match status" value="1"/>
</dbReference>
<dbReference type="Pfam" id="PF00234">
    <property type="entry name" value="Tryp_alpha_amyl"/>
    <property type="match status" value="1"/>
</dbReference>
<dbReference type="Gramene" id="KZM97300">
    <property type="protein sequence ID" value="KZM97300"/>
    <property type="gene ID" value="DCAR_015338"/>
</dbReference>
<proteinExistence type="inferred from homology"/>
<dbReference type="PRINTS" id="PR00382">
    <property type="entry name" value="LIPIDTRNSFER"/>
</dbReference>
<comment type="function">
    <text evidence="4">Plant non-specific lipid-transfer proteins transfer phospholipids as well as galactolipids across membranes. May play a role in wax or cutin deposition in the cell walls of expanding epidermal cells and certain secretory tissues.</text>
</comment>
<dbReference type="Proteomes" id="UP000077755">
    <property type="component" value="Chromosome 4"/>
</dbReference>
<evidence type="ECO:0000313" key="7">
    <source>
        <dbReference type="EMBL" id="KZM97300.1"/>
    </source>
</evidence>
<dbReference type="InterPro" id="IPR000528">
    <property type="entry name" value="Plant_nsLTP"/>
</dbReference>
<dbReference type="InterPro" id="IPR016140">
    <property type="entry name" value="Bifunc_inhib/LTP/seed_store"/>
</dbReference>
<dbReference type="AlphaFoldDB" id="A0A162A944"/>
<reference evidence="7" key="1">
    <citation type="journal article" date="2016" name="Nat. Genet.">
        <title>A high-quality carrot genome assembly provides new insights into carotenoid accumulation and asterid genome evolution.</title>
        <authorList>
            <person name="Iorizzo M."/>
            <person name="Ellison S."/>
            <person name="Senalik D."/>
            <person name="Zeng P."/>
            <person name="Satapoomin P."/>
            <person name="Huang J."/>
            <person name="Bowman M."/>
            <person name="Iovene M."/>
            <person name="Sanseverino W."/>
            <person name="Cavagnaro P."/>
            <person name="Yildiz M."/>
            <person name="Macko-Podgorni A."/>
            <person name="Moranska E."/>
            <person name="Grzebelus E."/>
            <person name="Grzebelus D."/>
            <person name="Ashrafi H."/>
            <person name="Zheng Z."/>
            <person name="Cheng S."/>
            <person name="Spooner D."/>
            <person name="Van Deynze A."/>
            <person name="Simon P."/>
        </authorList>
    </citation>
    <scope>NUCLEOTIDE SEQUENCE [LARGE SCALE GENOMIC DNA]</scope>
    <source>
        <tissue evidence="7">Leaf</tissue>
    </source>
</reference>
<dbReference type="EMBL" id="CP093346">
    <property type="protein sequence ID" value="WOG96109.1"/>
    <property type="molecule type" value="Genomic_DNA"/>
</dbReference>
<feature type="domain" description="Bifunctional inhibitor/plant lipid transfer protein/seed storage helical" evidence="6">
    <location>
        <begin position="30"/>
        <end position="116"/>
    </location>
</feature>
<dbReference type="EMBL" id="LNRQ01000004">
    <property type="protein sequence ID" value="KZM97300.1"/>
    <property type="molecule type" value="Genomic_DNA"/>
</dbReference>
<comment type="similarity">
    <text evidence="1 4">Belongs to the plant LTP family.</text>
</comment>
<keyword evidence="2 4" id="KW-0813">Transport</keyword>
<keyword evidence="5" id="KW-0732">Signal</keyword>
<keyword evidence="9" id="KW-1185">Reference proteome</keyword>
<sequence length="118" mass="12263">MGVLRSSFVAMMVMYMVLATTPNAEAVLTCGQVTGALAPCLGYLRSQVNVPVPLTCCNGVRGLNNAARTTLDKRTACGCLKQTANAVTGLNLNAAAGLPARCGVNIPYKISPTTDCNR</sequence>
<evidence type="ECO:0000256" key="2">
    <source>
        <dbReference type="ARBA" id="ARBA00022448"/>
    </source>
</evidence>
<protein>
    <recommendedName>
        <fullName evidence="4">Non-specific lipid-transfer protein</fullName>
    </recommendedName>
</protein>
<dbReference type="OMA" id="CYFYLRQ"/>
<dbReference type="SMART" id="SM00499">
    <property type="entry name" value="AAI"/>
    <property type="match status" value="1"/>
</dbReference>
<keyword evidence="3 4" id="KW-0446">Lipid-binding</keyword>
<reference evidence="8" key="2">
    <citation type="submission" date="2022-03" db="EMBL/GenBank/DDBJ databases">
        <title>Draft title - Genomic analysis of global carrot germplasm unveils the trajectory of domestication and the origin of high carotenoid orange carrot.</title>
        <authorList>
            <person name="Iorizzo M."/>
            <person name="Ellison S."/>
            <person name="Senalik D."/>
            <person name="Macko-Podgorni A."/>
            <person name="Grzebelus D."/>
            <person name="Bostan H."/>
            <person name="Rolling W."/>
            <person name="Curaba J."/>
            <person name="Simon P."/>
        </authorList>
    </citation>
    <scope>NUCLEOTIDE SEQUENCE</scope>
    <source>
        <tissue evidence="8">Leaf</tissue>
    </source>
</reference>
<dbReference type="STRING" id="79200.A0A162A944"/>
<evidence type="ECO:0000256" key="4">
    <source>
        <dbReference type="RuleBase" id="RU000628"/>
    </source>
</evidence>
<accession>A0A162A944</accession>
<evidence type="ECO:0000256" key="5">
    <source>
        <dbReference type="SAM" id="SignalP"/>
    </source>
</evidence>
<gene>
    <name evidence="7" type="ORF">DCAR_015338</name>
    <name evidence="8" type="ORF">DCAR_0415440</name>
</gene>
<dbReference type="CDD" id="cd01960">
    <property type="entry name" value="nsLTP1"/>
    <property type="match status" value="1"/>
</dbReference>
<feature type="chain" id="PRO_5007830999" description="Non-specific lipid-transfer protein" evidence="5">
    <location>
        <begin position="27"/>
        <end position="118"/>
    </location>
</feature>
<evidence type="ECO:0000259" key="6">
    <source>
        <dbReference type="SMART" id="SM00499"/>
    </source>
</evidence>
<evidence type="ECO:0000313" key="8">
    <source>
        <dbReference type="EMBL" id="WOG96109.1"/>
    </source>
</evidence>
<evidence type="ECO:0000313" key="9">
    <source>
        <dbReference type="Proteomes" id="UP000077755"/>
    </source>
</evidence>
<dbReference type="SUPFAM" id="SSF47699">
    <property type="entry name" value="Bifunctional inhibitor/lipid-transfer protein/seed storage 2S albumin"/>
    <property type="match status" value="1"/>
</dbReference>